<reference evidence="2" key="1">
    <citation type="journal article" date="2020" name="Cell">
        <title>Large-Scale Comparative Analyses of Tick Genomes Elucidate Their Genetic Diversity and Vector Capacities.</title>
        <authorList>
            <consortium name="Tick Genome and Microbiome Consortium (TIGMIC)"/>
            <person name="Jia N."/>
            <person name="Wang J."/>
            <person name="Shi W."/>
            <person name="Du L."/>
            <person name="Sun Y."/>
            <person name="Zhan W."/>
            <person name="Jiang J.F."/>
            <person name="Wang Q."/>
            <person name="Zhang B."/>
            <person name="Ji P."/>
            <person name="Bell-Sakyi L."/>
            <person name="Cui X.M."/>
            <person name="Yuan T.T."/>
            <person name="Jiang B.G."/>
            <person name="Yang W.F."/>
            <person name="Lam T.T."/>
            <person name="Chang Q.C."/>
            <person name="Ding S.J."/>
            <person name="Wang X.J."/>
            <person name="Zhu J.G."/>
            <person name="Ruan X.D."/>
            <person name="Zhao L."/>
            <person name="Wei J.T."/>
            <person name="Ye R.Z."/>
            <person name="Que T.C."/>
            <person name="Du C.H."/>
            <person name="Zhou Y.H."/>
            <person name="Cheng J.X."/>
            <person name="Dai P.F."/>
            <person name="Guo W.B."/>
            <person name="Han X.H."/>
            <person name="Huang E.J."/>
            <person name="Li L.F."/>
            <person name="Wei W."/>
            <person name="Gao Y.C."/>
            <person name="Liu J.Z."/>
            <person name="Shao H.Z."/>
            <person name="Wang X."/>
            <person name="Wang C.C."/>
            <person name="Yang T.C."/>
            <person name="Huo Q.B."/>
            <person name="Li W."/>
            <person name="Chen H.Y."/>
            <person name="Chen S.E."/>
            <person name="Zhou L.G."/>
            <person name="Ni X.B."/>
            <person name="Tian J.H."/>
            <person name="Sheng Y."/>
            <person name="Liu T."/>
            <person name="Pan Y.S."/>
            <person name="Xia L.Y."/>
            <person name="Li J."/>
            <person name="Zhao F."/>
            <person name="Cao W.C."/>
        </authorList>
    </citation>
    <scope>NUCLEOTIDE SEQUENCE</scope>
    <source>
        <strain evidence="2">Rmic-2018</strain>
    </source>
</reference>
<feature type="region of interest" description="Disordered" evidence="1">
    <location>
        <begin position="1"/>
        <end position="23"/>
    </location>
</feature>
<reference evidence="2" key="2">
    <citation type="submission" date="2021-09" db="EMBL/GenBank/DDBJ databases">
        <authorList>
            <person name="Jia N."/>
            <person name="Wang J."/>
            <person name="Shi W."/>
            <person name="Du L."/>
            <person name="Sun Y."/>
            <person name="Zhan W."/>
            <person name="Jiang J."/>
            <person name="Wang Q."/>
            <person name="Zhang B."/>
            <person name="Ji P."/>
            <person name="Sakyi L.B."/>
            <person name="Cui X."/>
            <person name="Yuan T."/>
            <person name="Jiang B."/>
            <person name="Yang W."/>
            <person name="Lam T.T.-Y."/>
            <person name="Chang Q."/>
            <person name="Ding S."/>
            <person name="Wang X."/>
            <person name="Zhu J."/>
            <person name="Ruan X."/>
            <person name="Zhao L."/>
            <person name="Wei J."/>
            <person name="Que T."/>
            <person name="Du C."/>
            <person name="Cheng J."/>
            <person name="Dai P."/>
            <person name="Han X."/>
            <person name="Huang E."/>
            <person name="Gao Y."/>
            <person name="Liu J."/>
            <person name="Shao H."/>
            <person name="Ye R."/>
            <person name="Li L."/>
            <person name="Wei W."/>
            <person name="Wang X."/>
            <person name="Wang C."/>
            <person name="Huo Q."/>
            <person name="Li W."/>
            <person name="Guo W."/>
            <person name="Chen H."/>
            <person name="Chen S."/>
            <person name="Zhou L."/>
            <person name="Zhou L."/>
            <person name="Ni X."/>
            <person name="Tian J."/>
            <person name="Zhou Y."/>
            <person name="Sheng Y."/>
            <person name="Liu T."/>
            <person name="Pan Y."/>
            <person name="Xia L."/>
            <person name="Li J."/>
            <person name="Zhao F."/>
            <person name="Cao W."/>
        </authorList>
    </citation>
    <scope>NUCLEOTIDE SEQUENCE</scope>
    <source>
        <strain evidence="2">Rmic-2018</strain>
        <tissue evidence="2">Larvae</tissue>
    </source>
</reference>
<gene>
    <name evidence="2" type="ORF">HPB51_028964</name>
</gene>
<evidence type="ECO:0000313" key="2">
    <source>
        <dbReference type="EMBL" id="KAH7934670.1"/>
    </source>
</evidence>
<name>A0A9J6CVG4_RHIMP</name>
<feature type="compositionally biased region" description="Polar residues" evidence="1">
    <location>
        <begin position="1"/>
        <end position="21"/>
    </location>
</feature>
<dbReference type="EMBL" id="JABSTU010006072">
    <property type="protein sequence ID" value="KAH7934670.1"/>
    <property type="molecule type" value="Genomic_DNA"/>
</dbReference>
<organism evidence="2 3">
    <name type="scientific">Rhipicephalus microplus</name>
    <name type="common">Cattle tick</name>
    <name type="synonym">Boophilus microplus</name>
    <dbReference type="NCBI Taxonomy" id="6941"/>
    <lineage>
        <taxon>Eukaryota</taxon>
        <taxon>Metazoa</taxon>
        <taxon>Ecdysozoa</taxon>
        <taxon>Arthropoda</taxon>
        <taxon>Chelicerata</taxon>
        <taxon>Arachnida</taxon>
        <taxon>Acari</taxon>
        <taxon>Parasitiformes</taxon>
        <taxon>Ixodida</taxon>
        <taxon>Ixodoidea</taxon>
        <taxon>Ixodidae</taxon>
        <taxon>Rhipicephalinae</taxon>
        <taxon>Rhipicephalus</taxon>
        <taxon>Boophilus</taxon>
    </lineage>
</organism>
<evidence type="ECO:0000313" key="3">
    <source>
        <dbReference type="Proteomes" id="UP000821866"/>
    </source>
</evidence>
<accession>A0A9J6CVG4</accession>
<proteinExistence type="predicted"/>
<sequence length="96" mass="10724">MSAVWQGSSHGRQTLQGNVQDTLHCKTTPVVPTTSRDARVELPPYHQASLTREVQIPDKGNAWVQIEILVLHNGTRPHLRVSETEKAHSIPFQIPV</sequence>
<keyword evidence="3" id="KW-1185">Reference proteome</keyword>
<comment type="caution">
    <text evidence="2">The sequence shown here is derived from an EMBL/GenBank/DDBJ whole genome shotgun (WGS) entry which is preliminary data.</text>
</comment>
<protein>
    <submittedName>
        <fullName evidence="2">Uncharacterized protein</fullName>
    </submittedName>
</protein>
<evidence type="ECO:0000256" key="1">
    <source>
        <dbReference type="SAM" id="MobiDB-lite"/>
    </source>
</evidence>
<dbReference type="Proteomes" id="UP000821866">
    <property type="component" value="Unassembled WGS sequence"/>
</dbReference>
<dbReference type="AlphaFoldDB" id="A0A9J6CVG4"/>